<sequence>ALVDVPVFWILVGLMFGVVLLFNRVCPLQASSLLTLIVCLLGYGVSLVLLIYIIAFKFRMGRSNRYIWSFIFILVNFTLYMFSDLEKALYLTFSILFPVFPLMGWL</sequence>
<feature type="transmembrane region" description="Helical" evidence="1">
    <location>
        <begin position="31"/>
        <end position="54"/>
    </location>
</feature>
<evidence type="ECO:0000256" key="1">
    <source>
        <dbReference type="SAM" id="Phobius"/>
    </source>
</evidence>
<keyword evidence="3" id="KW-1185">Reference proteome</keyword>
<feature type="non-terminal residue" evidence="2">
    <location>
        <position position="1"/>
    </location>
</feature>
<feature type="transmembrane region" description="Helical" evidence="1">
    <location>
        <begin position="7"/>
        <end position="25"/>
    </location>
</feature>
<keyword evidence="1" id="KW-1133">Transmembrane helix</keyword>
<protein>
    <submittedName>
        <fullName evidence="2">ABCA5 protein</fullName>
    </submittedName>
</protein>
<proteinExistence type="predicted"/>
<feature type="transmembrane region" description="Helical" evidence="1">
    <location>
        <begin position="88"/>
        <end position="105"/>
    </location>
</feature>
<feature type="non-terminal residue" evidence="2">
    <location>
        <position position="106"/>
    </location>
</feature>
<reference evidence="2 3" key="1">
    <citation type="submission" date="2019-09" db="EMBL/GenBank/DDBJ databases">
        <title>Bird 10,000 Genomes (B10K) Project - Family phase.</title>
        <authorList>
            <person name="Zhang G."/>
        </authorList>
    </citation>
    <scope>NUCLEOTIDE SEQUENCE [LARGE SCALE GENOMIC DNA]</scope>
    <source>
        <strain evidence="2">B10K-DU-001-23</strain>
        <tissue evidence="2">Muscle</tissue>
    </source>
</reference>
<dbReference type="OrthoDB" id="9363976at2759"/>
<name>A0A7K9DR32_9AVES</name>
<evidence type="ECO:0000313" key="2">
    <source>
        <dbReference type="EMBL" id="NXG67156.1"/>
    </source>
</evidence>
<keyword evidence="1" id="KW-0472">Membrane</keyword>
<dbReference type="AlphaFoldDB" id="A0A7K9DR32"/>
<comment type="caution">
    <text evidence="2">The sequence shown here is derived from an EMBL/GenBank/DDBJ whole genome shotgun (WGS) entry which is preliminary data.</text>
</comment>
<gene>
    <name evidence="2" type="primary">Abca5_3</name>
    <name evidence="2" type="ORF">HEMCOM_R15495</name>
</gene>
<accession>A0A7K9DR32</accession>
<evidence type="ECO:0000313" key="3">
    <source>
        <dbReference type="Proteomes" id="UP000518305"/>
    </source>
</evidence>
<dbReference type="EMBL" id="VWZJ01013680">
    <property type="protein sequence ID" value="NXG67156.1"/>
    <property type="molecule type" value="Genomic_DNA"/>
</dbReference>
<dbReference type="Proteomes" id="UP000518305">
    <property type="component" value="Unassembled WGS sequence"/>
</dbReference>
<organism evidence="2 3">
    <name type="scientific">Hemiprocne comata</name>
    <dbReference type="NCBI Taxonomy" id="243314"/>
    <lineage>
        <taxon>Eukaryota</taxon>
        <taxon>Metazoa</taxon>
        <taxon>Chordata</taxon>
        <taxon>Craniata</taxon>
        <taxon>Vertebrata</taxon>
        <taxon>Euteleostomi</taxon>
        <taxon>Archelosauria</taxon>
        <taxon>Archosauria</taxon>
        <taxon>Dinosauria</taxon>
        <taxon>Saurischia</taxon>
        <taxon>Theropoda</taxon>
        <taxon>Coelurosauria</taxon>
        <taxon>Aves</taxon>
        <taxon>Neognathae</taxon>
        <taxon>Neoaves</taxon>
        <taxon>Strisores</taxon>
        <taxon>Apodiformes</taxon>
        <taxon>Apodidae</taxon>
        <taxon>Hemiprocninae</taxon>
        <taxon>Hemiprocne</taxon>
    </lineage>
</organism>
<feature type="transmembrane region" description="Helical" evidence="1">
    <location>
        <begin position="66"/>
        <end position="82"/>
    </location>
</feature>
<keyword evidence="1" id="KW-0812">Transmembrane</keyword>